<feature type="signal peptide" evidence="2">
    <location>
        <begin position="1"/>
        <end position="21"/>
    </location>
</feature>
<feature type="chain" id="PRO_5045915952" evidence="2">
    <location>
        <begin position="22"/>
        <end position="356"/>
    </location>
</feature>
<evidence type="ECO:0000256" key="1">
    <source>
        <dbReference type="SAM" id="MobiDB-lite"/>
    </source>
</evidence>
<dbReference type="RefSeq" id="WP_248413071.1">
    <property type="nucleotide sequence ID" value="NZ_JALPQF010000009.1"/>
</dbReference>
<name>A0ABT0H9L7_9FLAO</name>
<evidence type="ECO:0000259" key="3">
    <source>
        <dbReference type="Pfam" id="PF07484"/>
    </source>
</evidence>
<dbReference type="EMBL" id="JALPQF010000009">
    <property type="protein sequence ID" value="MCK8481058.1"/>
    <property type="molecule type" value="Genomic_DNA"/>
</dbReference>
<feature type="domain" description="Phage tail collar" evidence="3">
    <location>
        <begin position="101"/>
        <end position="158"/>
    </location>
</feature>
<feature type="region of interest" description="Disordered" evidence="1">
    <location>
        <begin position="160"/>
        <end position="190"/>
    </location>
</feature>
<dbReference type="InterPro" id="IPR011083">
    <property type="entry name" value="Phage_tail_collar_dom"/>
</dbReference>
<gene>
    <name evidence="4" type="ORF">MUY34_10515</name>
</gene>
<dbReference type="SUPFAM" id="SSF88874">
    <property type="entry name" value="Receptor-binding domain of short tail fibre protein gp12"/>
    <property type="match status" value="1"/>
</dbReference>
<protein>
    <submittedName>
        <fullName evidence="4">Phage tail protein</fullName>
    </submittedName>
</protein>
<proteinExistence type="predicted"/>
<accession>A0ABT0H9L7</accession>
<dbReference type="Proteomes" id="UP001203687">
    <property type="component" value="Unassembled WGS sequence"/>
</dbReference>
<comment type="caution">
    <text evidence="4">The sequence shown here is derived from an EMBL/GenBank/DDBJ whole genome shotgun (WGS) entry which is preliminary data.</text>
</comment>
<evidence type="ECO:0000313" key="4">
    <source>
        <dbReference type="EMBL" id="MCK8481058.1"/>
    </source>
</evidence>
<keyword evidence="5" id="KW-1185">Reference proteome</keyword>
<evidence type="ECO:0000313" key="5">
    <source>
        <dbReference type="Proteomes" id="UP001203687"/>
    </source>
</evidence>
<dbReference type="Gene3D" id="3.90.1340.10">
    <property type="entry name" value="Phage tail collar domain"/>
    <property type="match status" value="1"/>
</dbReference>
<keyword evidence="2" id="KW-0732">Signal</keyword>
<dbReference type="Pfam" id="PF07484">
    <property type="entry name" value="Collar"/>
    <property type="match status" value="1"/>
</dbReference>
<organism evidence="4 5">
    <name type="scientific">Psychroserpens algicola</name>
    <dbReference type="NCBI Taxonomy" id="1719034"/>
    <lineage>
        <taxon>Bacteria</taxon>
        <taxon>Pseudomonadati</taxon>
        <taxon>Bacteroidota</taxon>
        <taxon>Flavobacteriia</taxon>
        <taxon>Flavobacteriales</taxon>
        <taxon>Flavobacteriaceae</taxon>
        <taxon>Psychroserpens</taxon>
    </lineage>
</organism>
<sequence length="356" mass="38226">MKTKSILLGLLAMTLNYGSFAQVGIGTTNPDVSSILDVVSTDKGILIPRMTASERLTIATPIADGLMVYQTDDVKGFYYYDSTLGSWDRALKESKDAIPTGSIFTFPMATIPTGYLVCDGSAVSRTNYADLFAVLGTTYGAGNGSTTFNLPDYRGQFLRGYDNGAGNDPDAASRQDRGDGTTGDYVGTTQDDEMSSHFHENVPPSVISTTDGSHSHNTYSTNLNTNASGNHYHNIPGSSATTNYISSHTHMLRGERVNANTSTFGSDDAFLIDENNTGPETMNTFSSGGHNHTVNIPASNTNSNGNHNHSINIPSLNTNANGNHNHQLNMPTFNSELTGSTENRPVNITVIYCIKY</sequence>
<dbReference type="InterPro" id="IPR037053">
    <property type="entry name" value="Phage_tail_collar_dom_sf"/>
</dbReference>
<reference evidence="4" key="1">
    <citation type="submission" date="2022-04" db="EMBL/GenBank/DDBJ databases">
        <authorList>
            <person name="Ren T."/>
        </authorList>
    </citation>
    <scope>NUCLEOTIDE SEQUENCE</scope>
    <source>
        <strain evidence="4">F63249</strain>
    </source>
</reference>
<evidence type="ECO:0000256" key="2">
    <source>
        <dbReference type="SAM" id="SignalP"/>
    </source>
</evidence>